<dbReference type="EMBL" id="CP058601">
    <property type="protein sequence ID" value="QLG48960.1"/>
    <property type="molecule type" value="Genomic_DNA"/>
</dbReference>
<accession>A0A7D5KZD0</accession>
<dbReference type="GO" id="GO:0006352">
    <property type="term" value="P:DNA-templated transcription initiation"/>
    <property type="evidence" value="ECO:0007669"/>
    <property type="project" value="InterPro"/>
</dbReference>
<dbReference type="Gene3D" id="3.30.310.10">
    <property type="entry name" value="TATA-Binding Protein"/>
    <property type="match status" value="2"/>
</dbReference>
<keyword evidence="6" id="KW-1185">Reference proteome</keyword>
<evidence type="ECO:0000256" key="1">
    <source>
        <dbReference type="ARBA" id="ARBA00005560"/>
    </source>
</evidence>
<gene>
    <name evidence="5" type="ORF">HYG82_08895</name>
</gene>
<dbReference type="GO" id="GO:0003677">
    <property type="term" value="F:DNA binding"/>
    <property type="evidence" value="ECO:0007669"/>
    <property type="project" value="UniProtKB-KW"/>
</dbReference>
<keyword evidence="3" id="KW-0238">DNA-binding</keyword>
<dbReference type="InterPro" id="IPR012295">
    <property type="entry name" value="TBP_dom_sf"/>
</dbReference>
<dbReference type="AlphaFoldDB" id="A0A7D5KZD0"/>
<dbReference type="Proteomes" id="UP000509241">
    <property type="component" value="Chromosome"/>
</dbReference>
<keyword evidence="2" id="KW-0677">Repeat</keyword>
<dbReference type="KEGG" id="haly:HYG82_08895"/>
<dbReference type="OrthoDB" id="350539at2157"/>
<dbReference type="PRINTS" id="PR00686">
    <property type="entry name" value="TIFACTORIID"/>
</dbReference>
<dbReference type="PANTHER" id="PTHR10126">
    <property type="entry name" value="TATA-BOX BINDING PROTEIN"/>
    <property type="match status" value="1"/>
</dbReference>
<name>A0A7D5KZD0_9EURY</name>
<comment type="similarity">
    <text evidence="1">Belongs to the TBP family.</text>
</comment>
<evidence type="ECO:0000256" key="4">
    <source>
        <dbReference type="ARBA" id="ARBA00023163"/>
    </source>
</evidence>
<dbReference type="InterPro" id="IPR000814">
    <property type="entry name" value="TBP"/>
</dbReference>
<protein>
    <submittedName>
        <fullName evidence="5">TATA-box-binding protein C</fullName>
    </submittedName>
</protein>
<evidence type="ECO:0000313" key="6">
    <source>
        <dbReference type="Proteomes" id="UP000509241"/>
    </source>
</evidence>
<evidence type="ECO:0000256" key="3">
    <source>
        <dbReference type="ARBA" id="ARBA00023125"/>
    </source>
</evidence>
<dbReference type="RefSeq" id="WP_179260696.1">
    <property type="nucleotide sequence ID" value="NZ_CP058601.1"/>
</dbReference>
<dbReference type="GeneID" id="56033404"/>
<evidence type="ECO:0000313" key="5">
    <source>
        <dbReference type="EMBL" id="QLG48960.1"/>
    </source>
</evidence>
<proteinExistence type="inferred from homology"/>
<evidence type="ECO:0000256" key="2">
    <source>
        <dbReference type="ARBA" id="ARBA00022737"/>
    </source>
</evidence>
<organism evidence="5 6">
    <name type="scientific">Natrinema halophilum</name>
    <dbReference type="NCBI Taxonomy" id="1699371"/>
    <lineage>
        <taxon>Archaea</taxon>
        <taxon>Methanobacteriati</taxon>
        <taxon>Methanobacteriota</taxon>
        <taxon>Stenosarchaea group</taxon>
        <taxon>Halobacteria</taxon>
        <taxon>Halobacteriales</taxon>
        <taxon>Natrialbaceae</taxon>
        <taxon>Natrinema</taxon>
    </lineage>
</organism>
<reference evidence="5 6" key="1">
    <citation type="submission" date="2020-07" db="EMBL/GenBank/DDBJ databases">
        <authorList>
            <person name="Cui H."/>
        </authorList>
    </citation>
    <scope>NUCLEOTIDE SEQUENCE [LARGE SCALE GENOMIC DNA]</scope>
    <source>
        <strain evidence="5 6">YPL8</strain>
    </source>
</reference>
<keyword evidence="4" id="KW-0804">Transcription</keyword>
<sequence>MVEIVNIVASGHVGRELDLVALQSDLDAHERVYEPERFPGLQLRFEEGSAVLILYSSGSYSIMGAKSEEELENIYIALSEAVGDLGVDIIDTGKRPEVQNLICRADIRREVDLSALSVGLGLENVEYEPEQSPFLFYWPEELDCLITIPSNGAVSITGIETMGEAEQAFAHLQNRIEELFQQE</sequence>
<dbReference type="SUPFAM" id="SSF55945">
    <property type="entry name" value="TATA-box binding protein-like"/>
    <property type="match status" value="2"/>
</dbReference>
<dbReference type="Pfam" id="PF00352">
    <property type="entry name" value="TBP"/>
    <property type="match status" value="2"/>
</dbReference>